<gene>
    <name evidence="1" type="ORF">K488DRAFT_89695</name>
</gene>
<reference evidence="1" key="1">
    <citation type="submission" date="2021-02" db="EMBL/GenBank/DDBJ databases">
        <authorList>
            <consortium name="DOE Joint Genome Institute"/>
            <person name="Ahrendt S."/>
            <person name="Looney B.P."/>
            <person name="Miyauchi S."/>
            <person name="Morin E."/>
            <person name="Drula E."/>
            <person name="Courty P.E."/>
            <person name="Chicoki N."/>
            <person name="Fauchery L."/>
            <person name="Kohler A."/>
            <person name="Kuo A."/>
            <person name="Labutti K."/>
            <person name="Pangilinan J."/>
            <person name="Lipzen A."/>
            <person name="Riley R."/>
            <person name="Andreopoulos W."/>
            <person name="He G."/>
            <person name="Johnson J."/>
            <person name="Barry K.W."/>
            <person name="Grigoriev I.V."/>
            <person name="Nagy L."/>
            <person name="Hibbett D."/>
            <person name="Henrissat B."/>
            <person name="Matheny P.B."/>
            <person name="Labbe J."/>
            <person name="Martin F."/>
        </authorList>
    </citation>
    <scope>NUCLEOTIDE SEQUENCE</scope>
    <source>
        <strain evidence="1">EC-137</strain>
    </source>
</reference>
<protein>
    <submittedName>
        <fullName evidence="1">Uncharacterized protein</fullName>
    </submittedName>
</protein>
<proteinExistence type="predicted"/>
<sequence length="502" mass="56192">MLMIGQSFPEYVFIRTAIIALRLVAPSSAVYIVLSLYNGWSLFNLFGLYALAEVLFYLLVFLPRRARLQATASDAPRLSASERRTLFTKCAQSMTADSASGWFTPSAASKGDRDAAVGADDARDWLLWSLFSATPGEVLDEWHEELDAYAATLAQFLGYPLRRGRNAERRALRLSFDPVVALHRPLLWYTIVALVDAITCVAMRALGFDHYDVPGAWRRAFPPRPVLALLALFSPSATTPDIPYWYRPHRAKDKLPILFLHGIGIGLWPYLPFLRELVAQDPDIGILALELLPISARITSPPPPRPALLTALTNTLDAHRLPRAVLAAHSYGTALAAYALRHPPLANRIPAALLVDPIPFLLHHPAVAYNFVYRAPRTANEWQLWYFAARDPDVARALGRHFHWFEAVLFREDLGLARPVHCDADGAGPGRRVAVALAGRDQLVDAPAVRRYLTGEDEPRERWEGGGLEVLFFEGEDHATVFDDGRKRRMLREVVRRFVRVA</sequence>
<organism evidence="1 2">
    <name type="scientific">Vararia minispora EC-137</name>
    <dbReference type="NCBI Taxonomy" id="1314806"/>
    <lineage>
        <taxon>Eukaryota</taxon>
        <taxon>Fungi</taxon>
        <taxon>Dikarya</taxon>
        <taxon>Basidiomycota</taxon>
        <taxon>Agaricomycotina</taxon>
        <taxon>Agaricomycetes</taxon>
        <taxon>Russulales</taxon>
        <taxon>Lachnocladiaceae</taxon>
        <taxon>Vararia</taxon>
    </lineage>
</organism>
<dbReference type="Proteomes" id="UP000814128">
    <property type="component" value="Unassembled WGS sequence"/>
</dbReference>
<evidence type="ECO:0000313" key="1">
    <source>
        <dbReference type="EMBL" id="KAI0028473.1"/>
    </source>
</evidence>
<reference evidence="1" key="2">
    <citation type="journal article" date="2022" name="New Phytol.">
        <title>Evolutionary transition to the ectomycorrhizal habit in the genomes of a hyperdiverse lineage of mushroom-forming fungi.</title>
        <authorList>
            <person name="Looney B."/>
            <person name="Miyauchi S."/>
            <person name="Morin E."/>
            <person name="Drula E."/>
            <person name="Courty P.E."/>
            <person name="Kohler A."/>
            <person name="Kuo A."/>
            <person name="LaButti K."/>
            <person name="Pangilinan J."/>
            <person name="Lipzen A."/>
            <person name="Riley R."/>
            <person name="Andreopoulos W."/>
            <person name="He G."/>
            <person name="Johnson J."/>
            <person name="Nolan M."/>
            <person name="Tritt A."/>
            <person name="Barry K.W."/>
            <person name="Grigoriev I.V."/>
            <person name="Nagy L.G."/>
            <person name="Hibbett D."/>
            <person name="Henrissat B."/>
            <person name="Matheny P.B."/>
            <person name="Labbe J."/>
            <person name="Martin F.M."/>
        </authorList>
    </citation>
    <scope>NUCLEOTIDE SEQUENCE</scope>
    <source>
        <strain evidence="1">EC-137</strain>
    </source>
</reference>
<comment type="caution">
    <text evidence="1">The sequence shown here is derived from an EMBL/GenBank/DDBJ whole genome shotgun (WGS) entry which is preliminary data.</text>
</comment>
<accession>A0ACB8QA48</accession>
<dbReference type="EMBL" id="MU273749">
    <property type="protein sequence ID" value="KAI0028473.1"/>
    <property type="molecule type" value="Genomic_DNA"/>
</dbReference>
<evidence type="ECO:0000313" key="2">
    <source>
        <dbReference type="Proteomes" id="UP000814128"/>
    </source>
</evidence>
<keyword evidence="2" id="KW-1185">Reference proteome</keyword>
<name>A0ACB8QA48_9AGAM</name>